<sequence length="419" mass="46573">MSENVAVYKPLNMTAIAGNIGVAQTTGVVKKHKCSSCTGNGSSTTTTNPYIIDSVYQNDHFVIFTYAIIPATLGITPTDTVVGAFWVDNVYHGSGLSTDPVPTTPTFFGGSRTAEILEPVLGINNLIFYTNSRFFIRRVLVNSVYTYQGVFLKFRPDITYPEYPFFYIKGRPDQVLTFNNLVTQETKLVIVSNLINNTLLTKTQTSVVLRNRNYNNVQLVGQRDNGTPIYFTVIPNTTLDVYGTVRSPKIYIVVYQSAVNLSFDDNNVPIVQGTGISLNEILFNLISATNAVSGQSIFDVFPNRRILPEGIRFSFESYASETNSMLATFIARYVRSGNESLQFLTNLESAEETTNFIQPSTDVCLGPSTVKTSYTSDIFVSDAVVRFETTLTMGRFVYNPNEPRTSDNILSITIKFEVF</sequence>
<name>A0A6C0AEJ2_9ZZZZ</name>
<accession>A0A6C0AEJ2</accession>
<evidence type="ECO:0000313" key="1">
    <source>
        <dbReference type="EMBL" id="QHS78174.1"/>
    </source>
</evidence>
<proteinExistence type="predicted"/>
<protein>
    <submittedName>
        <fullName evidence="1">Uncharacterized protein</fullName>
    </submittedName>
</protein>
<dbReference type="EMBL" id="MN740595">
    <property type="protein sequence ID" value="QHS78174.1"/>
    <property type="molecule type" value="Genomic_DNA"/>
</dbReference>
<dbReference type="AlphaFoldDB" id="A0A6C0AEJ2"/>
<reference evidence="1" key="1">
    <citation type="journal article" date="2020" name="Nature">
        <title>Giant virus diversity and host interactions through global metagenomics.</title>
        <authorList>
            <person name="Schulz F."/>
            <person name="Roux S."/>
            <person name="Paez-Espino D."/>
            <person name="Jungbluth S."/>
            <person name="Walsh D.A."/>
            <person name="Denef V.J."/>
            <person name="McMahon K.D."/>
            <person name="Konstantinidis K.T."/>
            <person name="Eloe-Fadrosh E.A."/>
            <person name="Kyrpides N.C."/>
            <person name="Woyke T."/>
        </authorList>
    </citation>
    <scope>NUCLEOTIDE SEQUENCE</scope>
    <source>
        <strain evidence="1">GVMAG-S-1021933-23</strain>
    </source>
</reference>
<organism evidence="1">
    <name type="scientific">viral metagenome</name>
    <dbReference type="NCBI Taxonomy" id="1070528"/>
    <lineage>
        <taxon>unclassified sequences</taxon>
        <taxon>metagenomes</taxon>
        <taxon>organismal metagenomes</taxon>
    </lineage>
</organism>